<evidence type="ECO:0000259" key="2">
    <source>
        <dbReference type="Pfam" id="PF01648"/>
    </source>
</evidence>
<dbReference type="Proteomes" id="UP000427906">
    <property type="component" value="Chromosome"/>
</dbReference>
<evidence type="ECO:0000313" key="3">
    <source>
        <dbReference type="EMBL" id="BBO71804.1"/>
    </source>
</evidence>
<dbReference type="Gene3D" id="3.90.470.20">
    <property type="entry name" value="4'-phosphopantetheinyl transferase domain"/>
    <property type="match status" value="1"/>
</dbReference>
<dbReference type="OrthoDB" id="9808281at2"/>
<proteinExistence type="predicted"/>
<dbReference type="InterPro" id="IPR037143">
    <property type="entry name" value="4-PPantetheinyl_Trfase_dom_sf"/>
</dbReference>
<accession>A0A5K7YZY1</accession>
<dbReference type="GO" id="GO:0008897">
    <property type="term" value="F:holo-[acyl-carrier-protein] synthase activity"/>
    <property type="evidence" value="ECO:0007669"/>
    <property type="project" value="InterPro"/>
</dbReference>
<name>A0A5K7YZY1_9BACT</name>
<dbReference type="Pfam" id="PF01648">
    <property type="entry name" value="ACPS"/>
    <property type="match status" value="1"/>
</dbReference>
<protein>
    <recommendedName>
        <fullName evidence="2">4'-phosphopantetheinyl transferase domain-containing protein</fullName>
    </recommendedName>
</protein>
<feature type="domain" description="4'-phosphopantetheinyl transferase" evidence="2">
    <location>
        <begin position="89"/>
        <end position="156"/>
    </location>
</feature>
<dbReference type="KEGG" id="dalk:DSCA_57340"/>
<sequence length="204" mass="22505">MSSMIETPALLYPVILPVSRTDRHLKGRDKVQALSRLARSALTLSCRRSGLRLNTLPKDERGVPLPVDGIHWSLTHKSNVVGGVAAPFPVGLDLETLRPVSDALLAKVADADEWRLVGDDRQRHFFRFWTAKEAVLKAVGRGMAGLSRCRVTAVVDDTRMMLAYDDTPWPVNHFWFDGHVAAITPHRLDVSWALIDGSGPGPTP</sequence>
<keyword evidence="4" id="KW-1185">Reference proteome</keyword>
<keyword evidence="1" id="KW-0808">Transferase</keyword>
<dbReference type="AlphaFoldDB" id="A0A5K7YZY1"/>
<dbReference type="RefSeq" id="WP_155319586.1">
    <property type="nucleotide sequence ID" value="NZ_AP021874.1"/>
</dbReference>
<reference evidence="3 4" key="1">
    <citation type="submission" date="2019-11" db="EMBL/GenBank/DDBJ databases">
        <title>Comparative genomics of hydrocarbon-degrading Desulfosarcina strains.</title>
        <authorList>
            <person name="Watanabe M."/>
            <person name="Kojima H."/>
            <person name="Fukui M."/>
        </authorList>
    </citation>
    <scope>NUCLEOTIDE SEQUENCE [LARGE SCALE GENOMIC DNA]</scope>
    <source>
        <strain evidence="3 4">PL12</strain>
    </source>
</reference>
<dbReference type="SUPFAM" id="SSF56214">
    <property type="entry name" value="4'-phosphopantetheinyl transferase"/>
    <property type="match status" value="1"/>
</dbReference>
<organism evidence="3 4">
    <name type="scientific">Desulfosarcina alkanivorans</name>
    <dbReference type="NCBI Taxonomy" id="571177"/>
    <lineage>
        <taxon>Bacteria</taxon>
        <taxon>Pseudomonadati</taxon>
        <taxon>Thermodesulfobacteriota</taxon>
        <taxon>Desulfobacteria</taxon>
        <taxon>Desulfobacterales</taxon>
        <taxon>Desulfosarcinaceae</taxon>
        <taxon>Desulfosarcina</taxon>
    </lineage>
</organism>
<dbReference type="GO" id="GO:0000287">
    <property type="term" value="F:magnesium ion binding"/>
    <property type="evidence" value="ECO:0007669"/>
    <property type="project" value="InterPro"/>
</dbReference>
<evidence type="ECO:0000313" key="4">
    <source>
        <dbReference type="Proteomes" id="UP000427906"/>
    </source>
</evidence>
<dbReference type="EMBL" id="AP021874">
    <property type="protein sequence ID" value="BBO71804.1"/>
    <property type="molecule type" value="Genomic_DNA"/>
</dbReference>
<evidence type="ECO:0000256" key="1">
    <source>
        <dbReference type="ARBA" id="ARBA00022679"/>
    </source>
</evidence>
<dbReference type="InterPro" id="IPR008278">
    <property type="entry name" value="4-PPantetheinyl_Trfase_dom"/>
</dbReference>
<gene>
    <name evidence="3" type="ORF">DSCA_57340</name>
</gene>